<comment type="caution">
    <text evidence="3">The sequence shown here is derived from an EMBL/GenBank/DDBJ whole genome shotgun (WGS) entry which is preliminary data.</text>
</comment>
<keyword evidence="4" id="KW-1185">Reference proteome</keyword>
<protein>
    <recommendedName>
        <fullName evidence="5">BZIP domain-containing protein</fullName>
    </recommendedName>
</protein>
<proteinExistence type="predicted"/>
<reference evidence="3 4" key="1">
    <citation type="journal article" date="2021" name="Commun. Biol.">
        <title>The genome of Shorea leprosula (Dipterocarpaceae) highlights the ecological relevance of drought in aseasonal tropical rainforests.</title>
        <authorList>
            <person name="Ng K.K.S."/>
            <person name="Kobayashi M.J."/>
            <person name="Fawcett J.A."/>
            <person name="Hatakeyama M."/>
            <person name="Paape T."/>
            <person name="Ng C.H."/>
            <person name="Ang C.C."/>
            <person name="Tnah L.H."/>
            <person name="Lee C.T."/>
            <person name="Nishiyama T."/>
            <person name="Sese J."/>
            <person name="O'Brien M.J."/>
            <person name="Copetti D."/>
            <person name="Mohd Noor M.I."/>
            <person name="Ong R.C."/>
            <person name="Putra M."/>
            <person name="Sireger I.Z."/>
            <person name="Indrioko S."/>
            <person name="Kosugi Y."/>
            <person name="Izuno A."/>
            <person name="Isagi Y."/>
            <person name="Lee S.L."/>
            <person name="Shimizu K.K."/>
        </authorList>
    </citation>
    <scope>NUCLEOTIDE SEQUENCE [LARGE SCALE GENOMIC DNA]</scope>
    <source>
        <strain evidence="3">214</strain>
    </source>
</reference>
<accession>A0AAV5K8C5</accession>
<name>A0AAV5K8C5_9ROSI</name>
<feature type="compositionally biased region" description="Low complexity" evidence="2">
    <location>
        <begin position="108"/>
        <end position="118"/>
    </location>
</feature>
<evidence type="ECO:0000256" key="2">
    <source>
        <dbReference type="SAM" id="MobiDB-lite"/>
    </source>
</evidence>
<evidence type="ECO:0000256" key="1">
    <source>
        <dbReference type="SAM" id="Coils"/>
    </source>
</evidence>
<dbReference type="Proteomes" id="UP001054252">
    <property type="component" value="Unassembled WGS sequence"/>
</dbReference>
<gene>
    <name evidence="3" type="ORF">SLEP1_g31307</name>
</gene>
<feature type="coiled-coil region" evidence="1">
    <location>
        <begin position="185"/>
        <end position="272"/>
    </location>
</feature>
<dbReference type="EMBL" id="BPVZ01000057">
    <property type="protein sequence ID" value="GKV21316.1"/>
    <property type="molecule type" value="Genomic_DNA"/>
</dbReference>
<evidence type="ECO:0000313" key="4">
    <source>
        <dbReference type="Proteomes" id="UP001054252"/>
    </source>
</evidence>
<feature type="region of interest" description="Disordered" evidence="2">
    <location>
        <begin position="31"/>
        <end position="60"/>
    </location>
</feature>
<keyword evidence="1" id="KW-0175">Coiled coil</keyword>
<dbReference type="AlphaFoldDB" id="A0AAV5K8C5"/>
<feature type="compositionally biased region" description="Low complexity" evidence="2">
    <location>
        <begin position="46"/>
        <end position="57"/>
    </location>
</feature>
<feature type="region of interest" description="Disordered" evidence="2">
    <location>
        <begin position="108"/>
        <end position="151"/>
    </location>
</feature>
<sequence>MATNGNRSSEGYENEQPFSIMDLDLYDFSSSYSPFPTISMDQGNRQTPQQQQSSQPEETNRCLSRHLLGNQGSQAASRTELFLQEQLRSPSNENAIELLLEEFWISQPQGSQPQGSQPRTDQRVGQSQATSIGSTHSQRTEEEEAERRLMRKRENDRAYRLRVKKKSEALVDENDQLKQALGAAKGRLKHEISEKEELKSNLEAVKAEIVRLKLEIQSYEQIRMDELQDEVKRLNIELESEKSKNDSLNQMLETLSVETAELRNQCVELMQQNGRKTTSISEDMVSKEISESLPRFLSREWRRIRSLLRTNFFKKLFSRRLIKFLLAKKIKNNKEK</sequence>
<feature type="compositionally biased region" description="Polar residues" evidence="2">
    <location>
        <begin position="123"/>
        <end position="137"/>
    </location>
</feature>
<evidence type="ECO:0008006" key="5">
    <source>
        <dbReference type="Google" id="ProtNLM"/>
    </source>
</evidence>
<organism evidence="3 4">
    <name type="scientific">Rubroshorea leprosula</name>
    <dbReference type="NCBI Taxonomy" id="152421"/>
    <lineage>
        <taxon>Eukaryota</taxon>
        <taxon>Viridiplantae</taxon>
        <taxon>Streptophyta</taxon>
        <taxon>Embryophyta</taxon>
        <taxon>Tracheophyta</taxon>
        <taxon>Spermatophyta</taxon>
        <taxon>Magnoliopsida</taxon>
        <taxon>eudicotyledons</taxon>
        <taxon>Gunneridae</taxon>
        <taxon>Pentapetalae</taxon>
        <taxon>rosids</taxon>
        <taxon>malvids</taxon>
        <taxon>Malvales</taxon>
        <taxon>Dipterocarpaceae</taxon>
        <taxon>Rubroshorea</taxon>
    </lineage>
</organism>
<evidence type="ECO:0000313" key="3">
    <source>
        <dbReference type="EMBL" id="GKV21316.1"/>
    </source>
</evidence>